<organism evidence="2">
    <name type="scientific">marine metagenome</name>
    <dbReference type="NCBI Taxonomy" id="408172"/>
    <lineage>
        <taxon>unclassified sequences</taxon>
        <taxon>metagenomes</taxon>
        <taxon>ecological metagenomes</taxon>
    </lineage>
</organism>
<name>A0A382NHJ1_9ZZZZ</name>
<dbReference type="EMBL" id="UINC01100452">
    <property type="protein sequence ID" value="SVC60526.1"/>
    <property type="molecule type" value="Genomic_DNA"/>
</dbReference>
<evidence type="ECO:0000256" key="1">
    <source>
        <dbReference type="SAM" id="MobiDB-lite"/>
    </source>
</evidence>
<accession>A0A382NHJ1</accession>
<dbReference type="AlphaFoldDB" id="A0A382NHJ1"/>
<proteinExistence type="predicted"/>
<feature type="non-terminal residue" evidence="2">
    <location>
        <position position="164"/>
    </location>
</feature>
<feature type="compositionally biased region" description="Basic residues" evidence="1">
    <location>
        <begin position="106"/>
        <end position="134"/>
    </location>
</feature>
<sequence length="164" mass="19490">RLCSQRHHSRLLRSGLGHLFRYQCALDVSHNPRRAAGYDRQWRWLNRQRRLRRLQRERRAQPLSIRRHQGCGGRSDQSRGGGFRRPGHPLQCHLSGHGADSFPGRTHQRLRRSKSRARGLHRPPAHGPPRHCGRNRSLSRLPCLRRINLYNGHRSHHRRRYDYL</sequence>
<gene>
    <name evidence="2" type="ORF">METZ01_LOCUS313380</name>
</gene>
<protein>
    <submittedName>
        <fullName evidence="2">Uncharacterized protein</fullName>
    </submittedName>
</protein>
<feature type="region of interest" description="Disordered" evidence="1">
    <location>
        <begin position="58"/>
        <end position="137"/>
    </location>
</feature>
<feature type="non-terminal residue" evidence="2">
    <location>
        <position position="1"/>
    </location>
</feature>
<evidence type="ECO:0000313" key="2">
    <source>
        <dbReference type="EMBL" id="SVC60526.1"/>
    </source>
</evidence>
<reference evidence="2" key="1">
    <citation type="submission" date="2018-05" db="EMBL/GenBank/DDBJ databases">
        <authorList>
            <person name="Lanie J.A."/>
            <person name="Ng W.-L."/>
            <person name="Kazmierczak K.M."/>
            <person name="Andrzejewski T.M."/>
            <person name="Davidsen T.M."/>
            <person name="Wayne K.J."/>
            <person name="Tettelin H."/>
            <person name="Glass J.I."/>
            <person name="Rusch D."/>
            <person name="Podicherti R."/>
            <person name="Tsui H.-C.T."/>
            <person name="Winkler M.E."/>
        </authorList>
    </citation>
    <scope>NUCLEOTIDE SEQUENCE</scope>
</reference>